<dbReference type="AlphaFoldDB" id="A0A6J7QJH7"/>
<dbReference type="InterPro" id="IPR038726">
    <property type="entry name" value="PDDEXK_AddAB-type"/>
</dbReference>
<name>A0A6J7QJH7_9ZZZZ</name>
<dbReference type="EMBL" id="CAFBPN010000027">
    <property type="protein sequence ID" value="CAB5017858.1"/>
    <property type="molecule type" value="Genomic_DNA"/>
</dbReference>
<dbReference type="Gene3D" id="3.90.320.10">
    <property type="match status" value="1"/>
</dbReference>
<evidence type="ECO:0000313" key="2">
    <source>
        <dbReference type="EMBL" id="CAB5017858.1"/>
    </source>
</evidence>
<organism evidence="2">
    <name type="scientific">freshwater metagenome</name>
    <dbReference type="NCBI Taxonomy" id="449393"/>
    <lineage>
        <taxon>unclassified sequences</taxon>
        <taxon>metagenomes</taxon>
        <taxon>ecological metagenomes</taxon>
    </lineage>
</organism>
<dbReference type="Pfam" id="PF12705">
    <property type="entry name" value="PDDEXK_1"/>
    <property type="match status" value="1"/>
</dbReference>
<reference evidence="2" key="1">
    <citation type="submission" date="2020-05" db="EMBL/GenBank/DDBJ databases">
        <authorList>
            <person name="Chiriac C."/>
            <person name="Salcher M."/>
            <person name="Ghai R."/>
            <person name="Kavagutti S V."/>
        </authorList>
    </citation>
    <scope>NUCLEOTIDE SEQUENCE</scope>
</reference>
<protein>
    <submittedName>
        <fullName evidence="2">Unannotated protein</fullName>
    </submittedName>
</protein>
<gene>
    <name evidence="2" type="ORF">UFOPK4098_00680</name>
</gene>
<evidence type="ECO:0000259" key="1">
    <source>
        <dbReference type="Pfam" id="PF12705"/>
    </source>
</evidence>
<accession>A0A6J7QJH7</accession>
<proteinExistence type="predicted"/>
<feature type="domain" description="PD-(D/E)XK endonuclease-like" evidence="1">
    <location>
        <begin position="62"/>
        <end position="293"/>
    </location>
</feature>
<dbReference type="InterPro" id="IPR011604">
    <property type="entry name" value="PDDEXK-like_dom_sf"/>
</dbReference>
<sequence>MSDAPHNPIQTMVLNVLAKRGDFVPSSPELATEVEEHLCDALSPIAEHYSTSNPLWITKHALSTVHGCEAHHVASRDSFSWTIASVRGTVAHKAIEILINSRTVRSPGEHVDDALDRIVESERGTASDFIASLSPGEQADLRSQVVDLVTKYEDSFPKLEMRWRPVVESNAKVELFGGAVVMSTRADLVIGAPGSKVIIDIKSSRIMASHREDLRFYSLVETLRSRQSPRLTATFSLETQRIDAEDVSLSTLSVAVHRLVQGAQLLHELDQEKRAPTRRSGSTCYWCPLAATCSEGQEFLTGDRDA</sequence>